<evidence type="ECO:0000313" key="3">
    <source>
        <dbReference type="EMBL" id="WNH03288.1"/>
    </source>
</evidence>
<accession>A0ABY9XKY4</accession>
<dbReference type="InterPro" id="IPR010982">
    <property type="entry name" value="Lambda_DNA-bd_dom_sf"/>
</dbReference>
<name>A0ABY9XKY4_9GAMM</name>
<organism evidence="3 4">
    <name type="scientific">Xenorhabdus griffiniae</name>
    <dbReference type="NCBI Taxonomy" id="351672"/>
    <lineage>
        <taxon>Bacteria</taxon>
        <taxon>Pseudomonadati</taxon>
        <taxon>Pseudomonadota</taxon>
        <taxon>Gammaproteobacteria</taxon>
        <taxon>Enterobacterales</taxon>
        <taxon>Morganellaceae</taxon>
        <taxon>Xenorhabdus</taxon>
    </lineage>
</organism>
<dbReference type="Gene3D" id="2.10.109.10">
    <property type="entry name" value="Umud Fragment, subunit A"/>
    <property type="match status" value="1"/>
</dbReference>
<evidence type="ECO:0000259" key="2">
    <source>
        <dbReference type="Pfam" id="PF16452"/>
    </source>
</evidence>
<dbReference type="Pfam" id="PF07022">
    <property type="entry name" value="Phage_CI_repr"/>
    <property type="match status" value="1"/>
</dbReference>
<protein>
    <submittedName>
        <fullName evidence="3">Phage repressor protein CI</fullName>
    </submittedName>
</protein>
<dbReference type="Pfam" id="PF16452">
    <property type="entry name" value="Phage_CI_C"/>
    <property type="match status" value="1"/>
</dbReference>
<proteinExistence type="predicted"/>
<sequence>MKPFTNAREAIERICQAYEFTSFNQLATYLSTSSGSLGNRMTRNNFPYDLVLRCALETGASIEWLSYGTGSMSSSIQTKIEADAETIKLATYKLADAKLLQSSALIFDKVMLPKDYGDIEAIRYGSDIYFIDRKQNKVNDGNWLIEFSGKYQFKELELIPGNKIRMDGGKYPIDCDIDDITVIGKVISIYTTL</sequence>
<feature type="domain" description="Bacteriophage CI repressor C-terminal" evidence="2">
    <location>
        <begin position="91"/>
        <end position="187"/>
    </location>
</feature>
<gene>
    <name evidence="3" type="ORF">QL112_006205</name>
</gene>
<evidence type="ECO:0000313" key="4">
    <source>
        <dbReference type="Proteomes" id="UP001300348"/>
    </source>
</evidence>
<dbReference type="EMBL" id="CP133647">
    <property type="protein sequence ID" value="WNH03288.1"/>
    <property type="molecule type" value="Genomic_DNA"/>
</dbReference>
<feature type="domain" description="Bacteriophage CI repressor N-terminal" evidence="1">
    <location>
        <begin position="9"/>
        <end position="72"/>
    </location>
</feature>
<keyword evidence="4" id="KW-1185">Reference proteome</keyword>
<dbReference type="InterPro" id="IPR010744">
    <property type="entry name" value="Phage_CI_N"/>
</dbReference>
<dbReference type="GeneID" id="88855132"/>
<evidence type="ECO:0000259" key="1">
    <source>
        <dbReference type="Pfam" id="PF07022"/>
    </source>
</evidence>
<dbReference type="Gene3D" id="1.10.260.40">
    <property type="entry name" value="lambda repressor-like DNA-binding domains"/>
    <property type="match status" value="1"/>
</dbReference>
<reference evidence="3 4" key="1">
    <citation type="journal article" date="2023" name="Access Microbiol">
        <title>The genome of a steinernematid-associated Pseudomonas piscis bacterium encodes the biosynthesis of insect toxins.</title>
        <authorList>
            <person name="Awori R.M."/>
            <person name="Hendre P."/>
            <person name="Amugune N.O."/>
        </authorList>
    </citation>
    <scope>NUCLEOTIDE SEQUENCE [LARGE SCALE GENOMIC DNA]</scope>
    <source>
        <strain evidence="3 4">97</strain>
    </source>
</reference>
<dbReference type="RefSeq" id="WP_189761193.1">
    <property type="nucleotide sequence ID" value="NZ_CAWPOC010000069.1"/>
</dbReference>
<dbReference type="InterPro" id="IPR032499">
    <property type="entry name" value="Phage_CI_C"/>
</dbReference>
<dbReference type="Proteomes" id="UP001300348">
    <property type="component" value="Chromosome"/>
</dbReference>